<keyword evidence="5" id="KW-0274">FAD</keyword>
<comment type="similarity">
    <text evidence="2 7">Belongs to the FAD-dependent glycerol-3-phosphate dehydrogenase family.</text>
</comment>
<dbReference type="InterPro" id="IPR006076">
    <property type="entry name" value="FAD-dep_OxRdtase"/>
</dbReference>
<dbReference type="EMBL" id="LWCA01001658">
    <property type="protein sequence ID" value="OAF64714.1"/>
    <property type="molecule type" value="Genomic_DNA"/>
</dbReference>
<dbReference type="PANTHER" id="PTHR11985:SF15">
    <property type="entry name" value="GLYCEROL-3-PHOSPHATE DEHYDROGENASE, MITOCHONDRIAL"/>
    <property type="match status" value="1"/>
</dbReference>
<dbReference type="GO" id="GO:0005739">
    <property type="term" value="C:mitochondrion"/>
    <property type="evidence" value="ECO:0007669"/>
    <property type="project" value="TreeGrafter"/>
</dbReference>
<gene>
    <name evidence="9" type="ORF">A3Q56_07575</name>
</gene>
<comment type="caution">
    <text evidence="9">The sequence shown here is derived from an EMBL/GenBank/DDBJ whole genome shotgun (WGS) entry which is preliminary data.</text>
</comment>
<evidence type="ECO:0000256" key="1">
    <source>
        <dbReference type="ARBA" id="ARBA00001974"/>
    </source>
</evidence>
<feature type="domain" description="FAD dependent oxidoreductase" evidence="8">
    <location>
        <begin position="64"/>
        <end position="309"/>
    </location>
</feature>
<dbReference type="GO" id="GO:0006072">
    <property type="term" value="P:glycerol-3-phosphate metabolic process"/>
    <property type="evidence" value="ECO:0007669"/>
    <property type="project" value="UniProtKB-UniRule"/>
</dbReference>
<keyword evidence="10" id="KW-1185">Reference proteome</keyword>
<dbReference type="AlphaFoldDB" id="A0A177AU12"/>
<evidence type="ECO:0000256" key="3">
    <source>
        <dbReference type="ARBA" id="ARBA00013029"/>
    </source>
</evidence>
<protein>
    <recommendedName>
        <fullName evidence="3 7">Glycerol-3-phosphate dehydrogenase</fullName>
        <ecNumber evidence="3 7">1.1.5.3</ecNumber>
    </recommendedName>
</protein>
<dbReference type="Pfam" id="PF01266">
    <property type="entry name" value="DAO"/>
    <property type="match status" value="1"/>
</dbReference>
<dbReference type="SUPFAM" id="SSF51905">
    <property type="entry name" value="FAD/NAD(P)-binding domain"/>
    <property type="match status" value="1"/>
</dbReference>
<evidence type="ECO:0000256" key="2">
    <source>
        <dbReference type="ARBA" id="ARBA00007330"/>
    </source>
</evidence>
<dbReference type="InterPro" id="IPR036188">
    <property type="entry name" value="FAD/NAD-bd_sf"/>
</dbReference>
<dbReference type="InterPro" id="IPR000447">
    <property type="entry name" value="G3P_DH_FAD-dep"/>
</dbReference>
<dbReference type="PROSITE" id="PS00977">
    <property type="entry name" value="FAD_G3PDH_1"/>
    <property type="match status" value="1"/>
</dbReference>
<comment type="catalytic activity">
    <reaction evidence="7">
        <text>a quinone + sn-glycerol 3-phosphate = dihydroxyacetone phosphate + a quinol</text>
        <dbReference type="Rhea" id="RHEA:18977"/>
        <dbReference type="ChEBI" id="CHEBI:24646"/>
        <dbReference type="ChEBI" id="CHEBI:57597"/>
        <dbReference type="ChEBI" id="CHEBI:57642"/>
        <dbReference type="ChEBI" id="CHEBI:132124"/>
        <dbReference type="EC" id="1.1.5.3"/>
    </reaction>
</comment>
<dbReference type="PANTHER" id="PTHR11985">
    <property type="entry name" value="GLYCEROL-3-PHOSPHATE DEHYDROGENASE"/>
    <property type="match status" value="1"/>
</dbReference>
<evidence type="ECO:0000313" key="9">
    <source>
        <dbReference type="EMBL" id="OAF64714.1"/>
    </source>
</evidence>
<proteinExistence type="inferred from homology"/>
<reference evidence="9 10" key="1">
    <citation type="submission" date="2016-04" db="EMBL/GenBank/DDBJ databases">
        <title>The genome of Intoshia linei affirms orthonectids as highly simplified spiralians.</title>
        <authorList>
            <person name="Mikhailov K.V."/>
            <person name="Slusarev G.S."/>
            <person name="Nikitin M.A."/>
            <person name="Logacheva M.D."/>
            <person name="Penin A."/>
            <person name="Aleoshin V."/>
            <person name="Panchin Y.V."/>
        </authorList>
    </citation>
    <scope>NUCLEOTIDE SEQUENCE [LARGE SCALE GENOMIC DNA]</scope>
    <source>
        <strain evidence="9">Intl2013</strain>
        <tissue evidence="9">Whole animal</tissue>
    </source>
</reference>
<keyword evidence="6 7" id="KW-0560">Oxidoreductase</keyword>
<evidence type="ECO:0000256" key="6">
    <source>
        <dbReference type="ARBA" id="ARBA00023002"/>
    </source>
</evidence>
<evidence type="ECO:0000313" key="10">
    <source>
        <dbReference type="Proteomes" id="UP000078046"/>
    </source>
</evidence>
<evidence type="ECO:0000256" key="5">
    <source>
        <dbReference type="ARBA" id="ARBA00022827"/>
    </source>
</evidence>
<evidence type="ECO:0000259" key="8">
    <source>
        <dbReference type="Pfam" id="PF01266"/>
    </source>
</evidence>
<evidence type="ECO:0000256" key="4">
    <source>
        <dbReference type="ARBA" id="ARBA00022630"/>
    </source>
</evidence>
<organism evidence="9 10">
    <name type="scientific">Intoshia linei</name>
    <dbReference type="NCBI Taxonomy" id="1819745"/>
    <lineage>
        <taxon>Eukaryota</taxon>
        <taxon>Metazoa</taxon>
        <taxon>Spiralia</taxon>
        <taxon>Lophotrochozoa</taxon>
        <taxon>Mesozoa</taxon>
        <taxon>Orthonectida</taxon>
        <taxon>Rhopaluridae</taxon>
        <taxon>Intoshia</taxon>
    </lineage>
</organism>
<dbReference type="PRINTS" id="PR01001">
    <property type="entry name" value="FADG3PDH"/>
</dbReference>
<accession>A0A177AU12</accession>
<dbReference type="EC" id="1.1.5.3" evidence="3 7"/>
<evidence type="ECO:0000256" key="7">
    <source>
        <dbReference type="RuleBase" id="RU361217"/>
    </source>
</evidence>
<dbReference type="OrthoDB" id="264015at2759"/>
<comment type="cofactor">
    <cofactor evidence="1 7">
        <name>FAD</name>
        <dbReference type="ChEBI" id="CHEBI:57692"/>
    </cofactor>
</comment>
<name>A0A177AU12_9BILA</name>
<keyword evidence="4 7" id="KW-0285">Flavoprotein</keyword>
<dbReference type="GO" id="GO:0004368">
    <property type="term" value="F:glycerol-3-phosphate dehydrogenase (quinone) activity"/>
    <property type="evidence" value="ECO:0007669"/>
    <property type="project" value="UniProtKB-EC"/>
</dbReference>
<sequence length="316" mass="35494">MLKYQFKTILKITGVVTTVGVSTSLIYKYKKNFTRAVEKLAYKRNYLPTREQLLHNLKSGKEYDILIVGGGATGAGIALDAISRGLSTALVEKNDYSSGTSSRSTKLIHGGVRYLQKAIMSLDYKQFLMVREALSERANLLEIAPHLAQPIPIILPLYKLWHIPYYWAGIKMYDIVSLTQVLKSSYFMNKKRALEKFPVLNKDKLVGAIVYYDGQHDDSRMCLSILLTSIKYGADMLNYCNVESLLKDKNSKVVGASVVNSISGEKFDIKAKVVINATGAYTDSLRKMDNKDNANICRPSSGIHIVLPNYYRYSVF</sequence>
<dbReference type="Gene3D" id="3.50.50.60">
    <property type="entry name" value="FAD/NAD(P)-binding domain"/>
    <property type="match status" value="2"/>
</dbReference>
<dbReference type="Proteomes" id="UP000078046">
    <property type="component" value="Unassembled WGS sequence"/>
</dbReference>